<protein>
    <recommendedName>
        <fullName evidence="7">5'-deoxynucleotidase</fullName>
        <ecNumber evidence="7">3.1.3.89</ecNumber>
    </recommendedName>
</protein>
<dbReference type="InterPro" id="IPR003607">
    <property type="entry name" value="HD/PDEase_dom"/>
</dbReference>
<evidence type="ECO:0000256" key="1">
    <source>
        <dbReference type="ARBA" id="ARBA00001638"/>
    </source>
</evidence>
<comment type="caution">
    <text evidence="11">The sequence shown here is derived from an EMBL/GenBank/DDBJ whole genome shotgun (WGS) entry which is preliminary data.</text>
</comment>
<reference evidence="11 12" key="1">
    <citation type="submission" date="2024-02" db="EMBL/GenBank/DDBJ databases">
        <title>Discinaceae phylogenomics.</title>
        <authorList>
            <person name="Dirks A.C."/>
            <person name="James T.Y."/>
        </authorList>
    </citation>
    <scope>NUCLEOTIDE SEQUENCE [LARGE SCALE GENOMIC DNA]</scope>
    <source>
        <strain evidence="11 12">ACD0624</strain>
    </source>
</reference>
<comment type="function">
    <text evidence="4">Catalyzes the dephosphorylation of the nucleoside 5'-monophosphates deoxyadenosine monophosphate (dAMP), deoxycytidine monophosphate (dCMP), deoxyguanosine monophosphate (dGMP) and deoxythymidine monophosphate (dTMP).</text>
</comment>
<comment type="catalytic activity">
    <reaction evidence="1">
        <text>a 2'-deoxyribonucleoside 5'-phosphate + H2O = a 2'-deoxyribonucleoside + phosphate</text>
        <dbReference type="Rhea" id="RHEA:36167"/>
        <dbReference type="ChEBI" id="CHEBI:15377"/>
        <dbReference type="ChEBI" id="CHEBI:18274"/>
        <dbReference type="ChEBI" id="CHEBI:43474"/>
        <dbReference type="ChEBI" id="CHEBI:65317"/>
        <dbReference type="EC" id="3.1.3.89"/>
    </reaction>
</comment>
<comment type="subunit">
    <text evidence="6">Homodimer.</text>
</comment>
<evidence type="ECO:0000256" key="4">
    <source>
        <dbReference type="ARBA" id="ARBA00004074"/>
    </source>
</evidence>
<evidence type="ECO:0000256" key="6">
    <source>
        <dbReference type="ARBA" id="ARBA00011738"/>
    </source>
</evidence>
<evidence type="ECO:0000256" key="7">
    <source>
        <dbReference type="ARBA" id="ARBA00012964"/>
    </source>
</evidence>
<proteinExistence type="inferred from homology"/>
<dbReference type="InterPro" id="IPR006674">
    <property type="entry name" value="HD_domain"/>
</dbReference>
<comment type="cofactor">
    <cofactor evidence="3">
        <name>Co(2+)</name>
        <dbReference type="ChEBI" id="CHEBI:48828"/>
    </cofactor>
</comment>
<organism evidence="11 12">
    <name type="scientific">Discina gigas</name>
    <dbReference type="NCBI Taxonomy" id="1032678"/>
    <lineage>
        <taxon>Eukaryota</taxon>
        <taxon>Fungi</taxon>
        <taxon>Dikarya</taxon>
        <taxon>Ascomycota</taxon>
        <taxon>Pezizomycotina</taxon>
        <taxon>Pezizomycetes</taxon>
        <taxon>Pezizales</taxon>
        <taxon>Discinaceae</taxon>
        <taxon>Discina</taxon>
    </lineage>
</organism>
<evidence type="ECO:0000256" key="8">
    <source>
        <dbReference type="ARBA" id="ARBA00022723"/>
    </source>
</evidence>
<dbReference type="Proteomes" id="UP001447188">
    <property type="component" value="Unassembled WGS sequence"/>
</dbReference>
<dbReference type="PANTHER" id="PTHR11845">
    <property type="entry name" value="5'-DEOXYNUCLEOTIDASE HDDC2"/>
    <property type="match status" value="1"/>
</dbReference>
<sequence>MSETPLVPNSNKFVKNWSLDAVLNSIPKLVTVTSPSSPLAFLHIIERLKTTPREGWLRFDIQHGESIADHMYRMSIITMLCPPEENIDKDRCVKLALIHDMAEALVGDITPPDKVPKEEKYKRELESMKYICDELLKPISEIIAKEFMGLWEEYEKGETKEAVFVKDVDRFELICQTIEYEKKYHAQKDLKEFFHVRWSIKNGFVLKWVEDVLREREAFWKSMEVESVVRPTP</sequence>
<evidence type="ECO:0000256" key="9">
    <source>
        <dbReference type="ARBA" id="ARBA00022801"/>
    </source>
</evidence>
<evidence type="ECO:0000259" key="10">
    <source>
        <dbReference type="SMART" id="SM00471"/>
    </source>
</evidence>
<keyword evidence="9" id="KW-0378">Hydrolase</keyword>
<feature type="domain" description="HD/PDEase" evidence="10">
    <location>
        <begin position="63"/>
        <end position="183"/>
    </location>
</feature>
<accession>A0ABR3G5H3</accession>
<evidence type="ECO:0000313" key="12">
    <source>
        <dbReference type="Proteomes" id="UP001447188"/>
    </source>
</evidence>
<dbReference type="SUPFAM" id="SSF109604">
    <property type="entry name" value="HD-domain/PDEase-like"/>
    <property type="match status" value="1"/>
</dbReference>
<gene>
    <name evidence="11" type="ORF">Q9L58_009934</name>
</gene>
<evidence type="ECO:0000256" key="5">
    <source>
        <dbReference type="ARBA" id="ARBA00009999"/>
    </source>
</evidence>
<dbReference type="InterPro" id="IPR039356">
    <property type="entry name" value="YfbR/HDDC2"/>
</dbReference>
<dbReference type="PANTHER" id="PTHR11845:SF13">
    <property type="entry name" value="5'-DEOXYNUCLEOTIDASE HDDC2"/>
    <property type="match status" value="1"/>
</dbReference>
<comment type="cofactor">
    <cofactor evidence="2">
        <name>Mn(2+)</name>
        <dbReference type="ChEBI" id="CHEBI:29035"/>
    </cofactor>
</comment>
<keyword evidence="8" id="KW-0479">Metal-binding</keyword>
<name>A0ABR3G5H3_9PEZI</name>
<keyword evidence="12" id="KW-1185">Reference proteome</keyword>
<evidence type="ECO:0000313" key="11">
    <source>
        <dbReference type="EMBL" id="KAL0631202.1"/>
    </source>
</evidence>
<evidence type="ECO:0000256" key="3">
    <source>
        <dbReference type="ARBA" id="ARBA00001941"/>
    </source>
</evidence>
<comment type="similarity">
    <text evidence="5">Belongs to the HDDC2 family.</text>
</comment>
<dbReference type="Pfam" id="PF13023">
    <property type="entry name" value="HD_3"/>
    <property type="match status" value="1"/>
</dbReference>
<dbReference type="EMBL" id="JBBBZM010000282">
    <property type="protein sequence ID" value="KAL0631202.1"/>
    <property type="molecule type" value="Genomic_DNA"/>
</dbReference>
<dbReference type="Gene3D" id="1.10.3210.10">
    <property type="entry name" value="Hypothetical protein af1432"/>
    <property type="match status" value="1"/>
</dbReference>
<dbReference type="SMART" id="SM00471">
    <property type="entry name" value="HDc"/>
    <property type="match status" value="1"/>
</dbReference>
<evidence type="ECO:0000256" key="2">
    <source>
        <dbReference type="ARBA" id="ARBA00001936"/>
    </source>
</evidence>
<dbReference type="EC" id="3.1.3.89" evidence="7"/>